<keyword evidence="7" id="KW-1185">Reference proteome</keyword>
<dbReference type="PANTHER" id="PTHR24220">
    <property type="entry name" value="IMPORT ATP-BINDING PROTEIN"/>
    <property type="match status" value="1"/>
</dbReference>
<evidence type="ECO:0000256" key="1">
    <source>
        <dbReference type="ARBA" id="ARBA00005417"/>
    </source>
</evidence>
<evidence type="ECO:0000256" key="3">
    <source>
        <dbReference type="ARBA" id="ARBA00022741"/>
    </source>
</evidence>
<reference evidence="6 7" key="1">
    <citation type="submission" date="2019-02" db="EMBL/GenBank/DDBJ databases">
        <title>Deep-cultivation of Planctomycetes and their phenomic and genomic characterization uncovers novel biology.</title>
        <authorList>
            <person name="Wiegand S."/>
            <person name="Jogler M."/>
            <person name="Boedeker C."/>
            <person name="Pinto D."/>
            <person name="Vollmers J."/>
            <person name="Rivas-Marin E."/>
            <person name="Kohn T."/>
            <person name="Peeters S.H."/>
            <person name="Heuer A."/>
            <person name="Rast P."/>
            <person name="Oberbeckmann S."/>
            <person name="Bunk B."/>
            <person name="Jeske O."/>
            <person name="Meyerdierks A."/>
            <person name="Storesund J.E."/>
            <person name="Kallscheuer N."/>
            <person name="Luecker S."/>
            <person name="Lage O.M."/>
            <person name="Pohl T."/>
            <person name="Merkel B.J."/>
            <person name="Hornburger P."/>
            <person name="Mueller R.-W."/>
            <person name="Bruemmer F."/>
            <person name="Labrenz M."/>
            <person name="Spormann A.M."/>
            <person name="Op den Camp H."/>
            <person name="Overmann J."/>
            <person name="Amann R."/>
            <person name="Jetten M.S.M."/>
            <person name="Mascher T."/>
            <person name="Medema M.H."/>
            <person name="Devos D.P."/>
            <person name="Kaster A.-K."/>
            <person name="Ovreas L."/>
            <person name="Rohde M."/>
            <person name="Galperin M.Y."/>
            <person name="Jogler C."/>
        </authorList>
    </citation>
    <scope>NUCLEOTIDE SEQUENCE [LARGE SCALE GENOMIC DNA]</scope>
    <source>
        <strain evidence="6 7">Pla110</strain>
    </source>
</reference>
<dbReference type="KEGG" id="plon:Pla110_46180"/>
<dbReference type="Gene3D" id="3.40.50.300">
    <property type="entry name" value="P-loop containing nucleotide triphosphate hydrolases"/>
    <property type="match status" value="1"/>
</dbReference>
<keyword evidence="6" id="KW-0449">Lipoprotein</keyword>
<evidence type="ECO:0000256" key="4">
    <source>
        <dbReference type="ARBA" id="ARBA00022840"/>
    </source>
</evidence>
<dbReference type="SUPFAM" id="SSF52540">
    <property type="entry name" value="P-loop containing nucleoside triphosphate hydrolases"/>
    <property type="match status" value="1"/>
</dbReference>
<keyword evidence="4 6" id="KW-0067">ATP-binding</keyword>
<dbReference type="InterPro" id="IPR003593">
    <property type="entry name" value="AAA+_ATPase"/>
</dbReference>
<dbReference type="GO" id="GO:0005886">
    <property type="term" value="C:plasma membrane"/>
    <property type="evidence" value="ECO:0007669"/>
    <property type="project" value="TreeGrafter"/>
</dbReference>
<dbReference type="PANTHER" id="PTHR24220:SF689">
    <property type="entry name" value="LIPOPROTEIN-RELEASING SYSTEM ATP-BINDING PROTEIN LOLD"/>
    <property type="match status" value="1"/>
</dbReference>
<accession>A0A518CUG1</accession>
<dbReference type="OrthoDB" id="273392at2"/>
<dbReference type="EMBL" id="CP036281">
    <property type="protein sequence ID" value="QDU82855.1"/>
    <property type="molecule type" value="Genomic_DNA"/>
</dbReference>
<dbReference type="RefSeq" id="WP_144999378.1">
    <property type="nucleotide sequence ID" value="NZ_CP036281.1"/>
</dbReference>
<sequence length="232" mass="24930">MLLQAKQAVKRFSTGSRNEVTAVNDVSLELAAGEFLAIQGPSGGGKSTLLLMLGGLLRPESGTIKINGRQLYELSSEERAALRATEIGFVFQQFHLIPYLTVRENVLAPGLAPRPAGKVLAHAELEQRADELINSFGLESRANHKPGELSTGERQRTALARALLFSPPLLLADEPTGNLDDENARIVLTAMKDYCAAGGGVLLVTHDARASEFADRTLTIRDGELQTENVSA</sequence>
<keyword evidence="2" id="KW-0813">Transport</keyword>
<protein>
    <submittedName>
        <fullName evidence="6">Lipoprotein-releasing system ATP-binding protein LolD</fullName>
        <ecNumber evidence="6">3.6.3.-</ecNumber>
    </submittedName>
</protein>
<dbReference type="InterPro" id="IPR017911">
    <property type="entry name" value="MacB-like_ATP-bd"/>
</dbReference>
<dbReference type="GO" id="GO:0005524">
    <property type="term" value="F:ATP binding"/>
    <property type="evidence" value="ECO:0007669"/>
    <property type="project" value="UniProtKB-KW"/>
</dbReference>
<evidence type="ECO:0000313" key="7">
    <source>
        <dbReference type="Proteomes" id="UP000317178"/>
    </source>
</evidence>
<dbReference type="InterPro" id="IPR027417">
    <property type="entry name" value="P-loop_NTPase"/>
</dbReference>
<dbReference type="EC" id="3.6.3.-" evidence="6"/>
<name>A0A518CUG1_9PLAN</name>
<keyword evidence="3" id="KW-0547">Nucleotide-binding</keyword>
<dbReference type="GO" id="GO:0022857">
    <property type="term" value="F:transmembrane transporter activity"/>
    <property type="evidence" value="ECO:0007669"/>
    <property type="project" value="TreeGrafter"/>
</dbReference>
<evidence type="ECO:0000259" key="5">
    <source>
        <dbReference type="PROSITE" id="PS50893"/>
    </source>
</evidence>
<dbReference type="GO" id="GO:0016887">
    <property type="term" value="F:ATP hydrolysis activity"/>
    <property type="evidence" value="ECO:0007669"/>
    <property type="project" value="InterPro"/>
</dbReference>
<organism evidence="6 7">
    <name type="scientific">Polystyrenella longa</name>
    <dbReference type="NCBI Taxonomy" id="2528007"/>
    <lineage>
        <taxon>Bacteria</taxon>
        <taxon>Pseudomonadati</taxon>
        <taxon>Planctomycetota</taxon>
        <taxon>Planctomycetia</taxon>
        <taxon>Planctomycetales</taxon>
        <taxon>Planctomycetaceae</taxon>
        <taxon>Polystyrenella</taxon>
    </lineage>
</organism>
<dbReference type="SMART" id="SM00382">
    <property type="entry name" value="AAA"/>
    <property type="match status" value="1"/>
</dbReference>
<gene>
    <name evidence="6" type="primary">lolD_6</name>
    <name evidence="6" type="ORF">Pla110_46180</name>
</gene>
<keyword evidence="6" id="KW-0378">Hydrolase</keyword>
<dbReference type="PROSITE" id="PS50893">
    <property type="entry name" value="ABC_TRANSPORTER_2"/>
    <property type="match status" value="1"/>
</dbReference>
<evidence type="ECO:0000256" key="2">
    <source>
        <dbReference type="ARBA" id="ARBA00022448"/>
    </source>
</evidence>
<dbReference type="InterPro" id="IPR015854">
    <property type="entry name" value="ABC_transpr_LolD-like"/>
</dbReference>
<feature type="domain" description="ABC transporter" evidence="5">
    <location>
        <begin position="3"/>
        <end position="232"/>
    </location>
</feature>
<evidence type="ECO:0000313" key="6">
    <source>
        <dbReference type="EMBL" id="QDU82855.1"/>
    </source>
</evidence>
<comment type="similarity">
    <text evidence="1">Belongs to the ABC transporter superfamily.</text>
</comment>
<dbReference type="InterPro" id="IPR003439">
    <property type="entry name" value="ABC_transporter-like_ATP-bd"/>
</dbReference>
<dbReference type="Proteomes" id="UP000317178">
    <property type="component" value="Chromosome"/>
</dbReference>
<dbReference type="Pfam" id="PF00005">
    <property type="entry name" value="ABC_tran"/>
    <property type="match status" value="1"/>
</dbReference>
<proteinExistence type="inferred from homology"/>
<dbReference type="CDD" id="cd03255">
    <property type="entry name" value="ABC_MJ0796_LolCDE_FtsE"/>
    <property type="match status" value="1"/>
</dbReference>
<dbReference type="AlphaFoldDB" id="A0A518CUG1"/>